<evidence type="ECO:0000313" key="2">
    <source>
        <dbReference type="EMBL" id="SQH73164.1"/>
    </source>
</evidence>
<feature type="transmembrane region" description="Helical" evidence="1">
    <location>
        <begin position="120"/>
        <end position="140"/>
    </location>
</feature>
<dbReference type="AlphaFoldDB" id="A0A2X4PGX2"/>
<gene>
    <name evidence="2" type="ORF">NCTC12858_01009</name>
</gene>
<dbReference type="Proteomes" id="UP000249300">
    <property type="component" value="Chromosome 1"/>
</dbReference>
<evidence type="ECO:0000313" key="3">
    <source>
        <dbReference type="Proteomes" id="UP000249300"/>
    </source>
</evidence>
<feature type="transmembrane region" description="Helical" evidence="1">
    <location>
        <begin position="94"/>
        <end position="113"/>
    </location>
</feature>
<dbReference type="InterPro" id="IPR005240">
    <property type="entry name" value="DUF389"/>
</dbReference>
<dbReference type="PANTHER" id="PTHR20992">
    <property type="entry name" value="AT15442P-RELATED"/>
    <property type="match status" value="1"/>
</dbReference>
<feature type="transmembrane region" description="Helical" evidence="1">
    <location>
        <begin position="252"/>
        <end position="273"/>
    </location>
</feature>
<dbReference type="KEGG" id="pcre:NCTC12858_01009"/>
<dbReference type="PANTHER" id="PTHR20992:SF9">
    <property type="entry name" value="AT15442P-RELATED"/>
    <property type="match status" value="1"/>
</dbReference>
<keyword evidence="1" id="KW-0812">Transmembrane</keyword>
<reference evidence="2 3" key="1">
    <citation type="submission" date="2018-06" db="EMBL/GenBank/DDBJ databases">
        <authorList>
            <consortium name="Pathogen Informatics"/>
            <person name="Doyle S."/>
        </authorList>
    </citation>
    <scope>NUCLEOTIDE SEQUENCE [LARGE SCALE GENOMIC DNA]</scope>
    <source>
        <strain evidence="2 3">NCTC12858</strain>
    </source>
</reference>
<sequence>MEEHSTTDTSNNQPEEQERGTFSILCELKERFLHIINLKEGREDDQWIIENIKADVDFRGSKLWILVCAIFIASLGLNVNSTAVIIGAMLISPLMGPIIGFGLGLGISDFALIKRSLRNLALTTVFSILTATIYFLISPLNQAQSELLARIQPSIYDVLIAFVGGAAGMIAGSNKSKGNVIPGVAIATALMPPLCTAGYGLATWQMQFFFGAFYLYIINSVFIAAATFLFARLLHLPRKVFVDKEKERKVRRLVTVFAVGTILPSIYLSYGMIRESYMEDAAIRFVKEQFNDPQTQVIGSQLHKEEKGRHRLEVILFGASLSDVEIEDLSAKMPNYGLNDVSLIVKQGFEQEADMKELREVLLRDMYDNSERIITRQRLQIDSLTAVLSSYSKYAQIERQVSKEASQLFPSVNSTLLVPSAAYISGQDSTLTVIVEAGNKLSEKDRQKLESWLHTRTDAKKLRMVVMNATP</sequence>
<keyword evidence="3" id="KW-1185">Reference proteome</keyword>
<protein>
    <submittedName>
        <fullName evidence="2">Uncharacterized hydrophobic domain</fullName>
    </submittedName>
</protein>
<feature type="transmembrane region" description="Helical" evidence="1">
    <location>
        <begin position="155"/>
        <end position="173"/>
    </location>
</feature>
<dbReference type="RefSeq" id="WP_023935770.1">
    <property type="nucleotide sequence ID" value="NZ_FUXH01000008.1"/>
</dbReference>
<dbReference type="EMBL" id="LS483447">
    <property type="protein sequence ID" value="SQH73164.1"/>
    <property type="molecule type" value="Genomic_DNA"/>
</dbReference>
<feature type="transmembrane region" description="Helical" evidence="1">
    <location>
        <begin position="63"/>
        <end position="88"/>
    </location>
</feature>
<name>A0A2X4PGX2_9PORP</name>
<accession>A0A2X4PGX2</accession>
<proteinExistence type="predicted"/>
<feature type="transmembrane region" description="Helical" evidence="1">
    <location>
        <begin position="208"/>
        <end position="231"/>
    </location>
</feature>
<keyword evidence="1" id="KW-1133">Transmembrane helix</keyword>
<feature type="transmembrane region" description="Helical" evidence="1">
    <location>
        <begin position="180"/>
        <end position="202"/>
    </location>
</feature>
<keyword evidence="1" id="KW-0472">Membrane</keyword>
<evidence type="ECO:0000256" key="1">
    <source>
        <dbReference type="SAM" id="Phobius"/>
    </source>
</evidence>
<dbReference type="Pfam" id="PF04087">
    <property type="entry name" value="DUF389"/>
    <property type="match status" value="1"/>
</dbReference>
<organism evidence="2 3">
    <name type="scientific">Porphyromonas crevioricanis</name>
    <dbReference type="NCBI Taxonomy" id="393921"/>
    <lineage>
        <taxon>Bacteria</taxon>
        <taxon>Pseudomonadati</taxon>
        <taxon>Bacteroidota</taxon>
        <taxon>Bacteroidia</taxon>
        <taxon>Bacteroidales</taxon>
        <taxon>Porphyromonadaceae</taxon>
        <taxon>Porphyromonas</taxon>
    </lineage>
</organism>